<dbReference type="CDD" id="cd01572">
    <property type="entry name" value="QPRTase"/>
    <property type="match status" value="1"/>
</dbReference>
<dbReference type="Gene3D" id="3.20.20.70">
    <property type="entry name" value="Aldolase class I"/>
    <property type="match status" value="1"/>
</dbReference>
<dbReference type="PANTHER" id="PTHR32179:SF3">
    <property type="entry name" value="NICOTINATE-NUCLEOTIDE PYROPHOSPHORYLASE [CARBOXYLATING]"/>
    <property type="match status" value="1"/>
</dbReference>
<evidence type="ECO:0000256" key="5">
    <source>
        <dbReference type="ARBA" id="ARBA00022642"/>
    </source>
</evidence>
<dbReference type="InterPro" id="IPR002638">
    <property type="entry name" value="Quinolinate_PRibosylTrfase_C"/>
</dbReference>
<dbReference type="PIRSF" id="PIRSF006250">
    <property type="entry name" value="NadC_ModD"/>
    <property type="match status" value="1"/>
</dbReference>
<evidence type="ECO:0000259" key="11">
    <source>
        <dbReference type="Pfam" id="PF01729"/>
    </source>
</evidence>
<feature type="domain" description="Quinolinate phosphoribosyl transferase N-terminal" evidence="12">
    <location>
        <begin position="37"/>
        <end position="117"/>
    </location>
</feature>
<proteinExistence type="inferred from homology"/>
<keyword evidence="6 10" id="KW-0328">Glycosyltransferase</keyword>
<dbReference type="PANTHER" id="PTHR32179">
    <property type="entry name" value="NICOTINATE-NUCLEOTIDE PYROPHOSPHORYLASE [CARBOXYLATING]"/>
    <property type="match status" value="1"/>
</dbReference>
<evidence type="ECO:0000256" key="9">
    <source>
        <dbReference type="ARBA" id="ARBA00047445"/>
    </source>
</evidence>
<sequence length="304" mass="33160">MKKPKSAILPPWIVLDPLLKQWLTEDIGRGDRTTDGLLRGENLWGTAHWEAKAPGIVAGLPVAARVFQLLSDRLQVKPTVKDGDQCDRGQVILQLEGPLDALLMGERVALNLAMRLSGVATSTGEYVDAIADLPTQLVDTRKTTPGLRLLEKYAIQVGGAKNHRMGLDDAVLIKDNHILAAGGIEKAIALIRETMPYPLTIEVETETIEQVKTAVNAGADIIMLDNMSLAMMQEAIEIIRQYNSRIKIEASGNITLQTIRQVAEIGVDYISTSATITRSPWLDISMNLGPGNLGINDPSKIRMI</sequence>
<dbReference type="Pfam" id="PF01729">
    <property type="entry name" value="QRPTase_C"/>
    <property type="match status" value="1"/>
</dbReference>
<dbReference type="EMBL" id="BIMW01000058">
    <property type="protein sequence ID" value="GCE92956.1"/>
    <property type="molecule type" value="Genomic_DNA"/>
</dbReference>
<evidence type="ECO:0000256" key="3">
    <source>
        <dbReference type="ARBA" id="ARBA00009400"/>
    </source>
</evidence>
<organism evidence="13 14">
    <name type="scientific">Limnospira platensis NIES-46</name>
    <dbReference type="NCBI Taxonomy" id="1236695"/>
    <lineage>
        <taxon>Bacteria</taxon>
        <taxon>Bacillati</taxon>
        <taxon>Cyanobacteriota</taxon>
        <taxon>Cyanophyceae</taxon>
        <taxon>Oscillatoriophycideae</taxon>
        <taxon>Oscillatoriales</taxon>
        <taxon>Sirenicapillariaceae</taxon>
        <taxon>Limnospira</taxon>
    </lineage>
</organism>
<dbReference type="SUPFAM" id="SSF54675">
    <property type="entry name" value="Nicotinate/Quinolinate PRTase N-terminal domain-like"/>
    <property type="match status" value="1"/>
</dbReference>
<keyword evidence="7 10" id="KW-0808">Transferase</keyword>
<dbReference type="SUPFAM" id="SSF51690">
    <property type="entry name" value="Nicotinate/Quinolinate PRTase C-terminal domain-like"/>
    <property type="match status" value="1"/>
</dbReference>
<keyword evidence="14" id="KW-1185">Reference proteome</keyword>
<dbReference type="NCBIfam" id="TIGR00078">
    <property type="entry name" value="nadC"/>
    <property type="match status" value="1"/>
</dbReference>
<name>A0A5M3T571_LIMPL</name>
<evidence type="ECO:0000256" key="8">
    <source>
        <dbReference type="ARBA" id="ARBA00033102"/>
    </source>
</evidence>
<dbReference type="GeneID" id="301681913"/>
<dbReference type="InterPro" id="IPR037128">
    <property type="entry name" value="Quinolinate_PRibosylTase_N_sf"/>
</dbReference>
<comment type="pathway">
    <text evidence="2">Cofactor biosynthesis; NAD(+) biosynthesis; nicotinate D-ribonucleotide from quinolinate: step 1/1.</text>
</comment>
<dbReference type="InterPro" id="IPR004393">
    <property type="entry name" value="NadC"/>
</dbReference>
<feature type="domain" description="Quinolinate phosphoribosyl transferase C-terminal" evidence="11">
    <location>
        <begin position="119"/>
        <end position="286"/>
    </location>
</feature>
<evidence type="ECO:0000256" key="7">
    <source>
        <dbReference type="ARBA" id="ARBA00022679"/>
    </source>
</evidence>
<evidence type="ECO:0000259" key="12">
    <source>
        <dbReference type="Pfam" id="PF02749"/>
    </source>
</evidence>
<dbReference type="RefSeq" id="WP_014275424.1">
    <property type="nucleotide sequence ID" value="NZ_BIMW01000058.1"/>
</dbReference>
<reference evidence="13 14" key="1">
    <citation type="journal article" date="2019" name="J Genomics">
        <title>The Draft Genome of a Hydrogen-producing Cyanobacterium, Arthrospira platensis NIES-46.</title>
        <authorList>
            <person name="Suzuki S."/>
            <person name="Yamaguchi H."/>
            <person name="Kawachi M."/>
        </authorList>
    </citation>
    <scope>NUCLEOTIDE SEQUENCE [LARGE SCALE GENOMIC DNA]</scope>
    <source>
        <strain evidence="13 14">NIES-46</strain>
    </source>
</reference>
<comment type="catalytic activity">
    <reaction evidence="9">
        <text>nicotinate beta-D-ribonucleotide + CO2 + diphosphate = quinolinate + 5-phospho-alpha-D-ribose 1-diphosphate + 2 H(+)</text>
        <dbReference type="Rhea" id="RHEA:12733"/>
        <dbReference type="ChEBI" id="CHEBI:15378"/>
        <dbReference type="ChEBI" id="CHEBI:16526"/>
        <dbReference type="ChEBI" id="CHEBI:29959"/>
        <dbReference type="ChEBI" id="CHEBI:33019"/>
        <dbReference type="ChEBI" id="CHEBI:57502"/>
        <dbReference type="ChEBI" id="CHEBI:58017"/>
        <dbReference type="EC" id="2.4.2.19"/>
    </reaction>
</comment>
<evidence type="ECO:0000256" key="2">
    <source>
        <dbReference type="ARBA" id="ARBA00004893"/>
    </source>
</evidence>
<evidence type="ECO:0000256" key="1">
    <source>
        <dbReference type="ARBA" id="ARBA00003237"/>
    </source>
</evidence>
<comment type="function">
    <text evidence="1">Involved in the catabolism of quinolinic acid (QA).</text>
</comment>
<dbReference type="Gene3D" id="3.90.1170.20">
    <property type="entry name" value="Quinolinate phosphoribosyl transferase, N-terminal domain"/>
    <property type="match status" value="1"/>
</dbReference>
<dbReference type="InterPro" id="IPR036068">
    <property type="entry name" value="Nicotinate_pribotase-like_C"/>
</dbReference>
<keyword evidence="5" id="KW-0662">Pyridine nucleotide biosynthesis</keyword>
<dbReference type="Proteomes" id="UP000326169">
    <property type="component" value="Unassembled WGS sequence"/>
</dbReference>
<comment type="caution">
    <text evidence="13">The sequence shown here is derived from an EMBL/GenBank/DDBJ whole genome shotgun (WGS) entry which is preliminary data.</text>
</comment>
<evidence type="ECO:0000256" key="10">
    <source>
        <dbReference type="PIRNR" id="PIRNR006250"/>
    </source>
</evidence>
<evidence type="ECO:0000313" key="13">
    <source>
        <dbReference type="EMBL" id="GCE92956.1"/>
    </source>
</evidence>
<evidence type="ECO:0000313" key="14">
    <source>
        <dbReference type="Proteomes" id="UP000326169"/>
    </source>
</evidence>
<dbReference type="Pfam" id="PF02749">
    <property type="entry name" value="QRPTase_N"/>
    <property type="match status" value="1"/>
</dbReference>
<accession>A0A5M3T571</accession>
<evidence type="ECO:0000256" key="4">
    <source>
        <dbReference type="ARBA" id="ARBA00011944"/>
    </source>
</evidence>
<dbReference type="InterPro" id="IPR022412">
    <property type="entry name" value="Quinolinate_PRibosylTrfase_N"/>
</dbReference>
<dbReference type="InterPro" id="IPR013785">
    <property type="entry name" value="Aldolase_TIM"/>
</dbReference>
<comment type="similarity">
    <text evidence="3 10">Belongs to the NadC/ModD family.</text>
</comment>
<gene>
    <name evidence="13" type="primary">nadC</name>
    <name evidence="13" type="ORF">NIES46_10050</name>
</gene>
<dbReference type="EC" id="2.4.2.19" evidence="4"/>
<protein>
    <recommendedName>
        <fullName evidence="4">nicotinate-nucleotide diphosphorylase (carboxylating)</fullName>
        <ecNumber evidence="4">2.4.2.19</ecNumber>
    </recommendedName>
    <alternativeName>
        <fullName evidence="8">Quinolinate phosphoribosyltransferase [decarboxylating]</fullName>
    </alternativeName>
</protein>
<evidence type="ECO:0000256" key="6">
    <source>
        <dbReference type="ARBA" id="ARBA00022676"/>
    </source>
</evidence>
<dbReference type="InterPro" id="IPR027277">
    <property type="entry name" value="NadC/ModD"/>
</dbReference>